<feature type="transmembrane region" description="Helical" evidence="7">
    <location>
        <begin position="98"/>
        <end position="116"/>
    </location>
</feature>
<dbReference type="HOGENOM" id="CLU_001265_0_5_1"/>
<feature type="transmembrane region" description="Helical" evidence="7">
    <location>
        <begin position="358"/>
        <end position="378"/>
    </location>
</feature>
<feature type="transmembrane region" description="Helical" evidence="7">
    <location>
        <begin position="193"/>
        <end position="213"/>
    </location>
</feature>
<dbReference type="Proteomes" id="UP000001072">
    <property type="component" value="Unassembled WGS sequence"/>
</dbReference>
<dbReference type="InParanoid" id="F4S9H0"/>
<dbReference type="InterPro" id="IPR011701">
    <property type="entry name" value="MFS"/>
</dbReference>
<keyword evidence="2" id="KW-0813">Transport</keyword>
<keyword evidence="5 7" id="KW-0472">Membrane</keyword>
<dbReference type="PROSITE" id="PS50850">
    <property type="entry name" value="MFS"/>
    <property type="match status" value="1"/>
</dbReference>
<dbReference type="FunCoup" id="F4S9H0">
    <property type="interactions" value="45"/>
</dbReference>
<evidence type="ECO:0000256" key="5">
    <source>
        <dbReference type="ARBA" id="ARBA00023136"/>
    </source>
</evidence>
<accession>F4S9H0</accession>
<dbReference type="AlphaFoldDB" id="F4S9H0"/>
<keyword evidence="10" id="KW-1185">Reference proteome</keyword>
<protein>
    <recommendedName>
        <fullName evidence="8">Major facilitator superfamily (MFS) profile domain-containing protein</fullName>
    </recommendedName>
</protein>
<evidence type="ECO:0000256" key="3">
    <source>
        <dbReference type="ARBA" id="ARBA00022692"/>
    </source>
</evidence>
<feature type="transmembrane region" description="Helical" evidence="7">
    <location>
        <begin position="449"/>
        <end position="470"/>
    </location>
</feature>
<dbReference type="InterPro" id="IPR020846">
    <property type="entry name" value="MFS_dom"/>
</dbReference>
<feature type="transmembrane region" description="Helical" evidence="7">
    <location>
        <begin position="384"/>
        <end position="406"/>
    </location>
</feature>
<evidence type="ECO:0000256" key="6">
    <source>
        <dbReference type="SAM" id="MobiDB-lite"/>
    </source>
</evidence>
<dbReference type="GeneID" id="18928288"/>
<evidence type="ECO:0000256" key="7">
    <source>
        <dbReference type="SAM" id="Phobius"/>
    </source>
</evidence>
<dbReference type="PANTHER" id="PTHR43791">
    <property type="entry name" value="PERMEASE-RELATED"/>
    <property type="match status" value="1"/>
</dbReference>
<dbReference type="InterPro" id="IPR036259">
    <property type="entry name" value="MFS_trans_sf"/>
</dbReference>
<reference evidence="10" key="1">
    <citation type="journal article" date="2011" name="Proc. Natl. Acad. Sci. U.S.A.">
        <title>Obligate biotrophy features unraveled by the genomic analysis of rust fungi.</title>
        <authorList>
            <person name="Duplessis S."/>
            <person name="Cuomo C.A."/>
            <person name="Lin Y.-C."/>
            <person name="Aerts A."/>
            <person name="Tisserant E."/>
            <person name="Veneault-Fourrey C."/>
            <person name="Joly D.L."/>
            <person name="Hacquard S."/>
            <person name="Amselem J."/>
            <person name="Cantarel B.L."/>
            <person name="Chiu R."/>
            <person name="Coutinho P.M."/>
            <person name="Feau N."/>
            <person name="Field M."/>
            <person name="Frey P."/>
            <person name="Gelhaye E."/>
            <person name="Goldberg J."/>
            <person name="Grabherr M.G."/>
            <person name="Kodira C.D."/>
            <person name="Kohler A."/>
            <person name="Kuees U."/>
            <person name="Lindquist E.A."/>
            <person name="Lucas S.M."/>
            <person name="Mago R."/>
            <person name="Mauceli E."/>
            <person name="Morin E."/>
            <person name="Murat C."/>
            <person name="Pangilinan J.L."/>
            <person name="Park R."/>
            <person name="Pearson M."/>
            <person name="Quesneville H."/>
            <person name="Rouhier N."/>
            <person name="Sakthikumar S."/>
            <person name="Salamov A.A."/>
            <person name="Schmutz J."/>
            <person name="Selles B."/>
            <person name="Shapiro H."/>
            <person name="Tanguay P."/>
            <person name="Tuskan G.A."/>
            <person name="Henrissat B."/>
            <person name="Van de Peer Y."/>
            <person name="Rouze P."/>
            <person name="Ellis J.G."/>
            <person name="Dodds P.N."/>
            <person name="Schein J.E."/>
            <person name="Zhong S."/>
            <person name="Hamelin R.C."/>
            <person name="Grigoriev I.V."/>
            <person name="Szabo L.J."/>
            <person name="Martin F."/>
        </authorList>
    </citation>
    <scope>NUCLEOTIDE SEQUENCE [LARGE SCALE GENOMIC DNA]</scope>
    <source>
        <strain evidence="10">98AG31 / pathotype 3-4-7</strain>
    </source>
</reference>
<dbReference type="Gene3D" id="1.20.1250.20">
    <property type="entry name" value="MFS general substrate transporter like domains"/>
    <property type="match status" value="2"/>
</dbReference>
<evidence type="ECO:0000259" key="8">
    <source>
        <dbReference type="PROSITE" id="PS50850"/>
    </source>
</evidence>
<evidence type="ECO:0000256" key="4">
    <source>
        <dbReference type="ARBA" id="ARBA00022989"/>
    </source>
</evidence>
<keyword evidence="3 7" id="KW-0812">Transmembrane</keyword>
<feature type="domain" description="Major facilitator superfamily (MFS) profile" evidence="8">
    <location>
        <begin position="65"/>
        <end position="474"/>
    </location>
</feature>
<dbReference type="Pfam" id="PF07690">
    <property type="entry name" value="MFS_1"/>
    <property type="match status" value="1"/>
</dbReference>
<feature type="transmembrane region" description="Helical" evidence="7">
    <location>
        <begin position="61"/>
        <end position="78"/>
    </location>
</feature>
<evidence type="ECO:0000313" key="9">
    <source>
        <dbReference type="EMBL" id="EGF98722.1"/>
    </source>
</evidence>
<dbReference type="VEuPathDB" id="FungiDB:MELLADRAFT_45958"/>
<dbReference type="GO" id="GO:0022857">
    <property type="term" value="F:transmembrane transporter activity"/>
    <property type="evidence" value="ECO:0007669"/>
    <property type="project" value="InterPro"/>
</dbReference>
<dbReference type="RefSeq" id="XP_007417976.1">
    <property type="nucleotide sequence ID" value="XM_007417914.1"/>
</dbReference>
<name>F4S9H0_MELLP</name>
<sequence>MDSMSSAAIPSARTSTGKSDQEMMNQNAISDSVLSKVDSSIAQYVEEPVTKEEMARIRRKIDIHLLPLMMITYFIQFLDKSTIGNVAILGLQKSTHLTVSQYNWLGTIFFVSYLLFEYPQNLALQRFPVGKWISLNAFAWAIFVALQASCKNFIQLFFCRFFLGACEGCATAGFMITTSMFYTHQEQGLRTGFWFLMSGLSVAAGSFISYGVLHIKPTIMEPWQWFFVIIGIVTFLVAVALYLFFPDSPTTAWFLTPEERIKAVSRLRVNCTGIENKKFKKYQAIEAFKDPKTWMWFTYCILATIPNISHQQALIIKAIGYDVFQTSLLTSVIGFVQSSAILLGVALVRFFKDSRSNVAVAMSTVNLIGAICSIALPWSNRVGLLIAIYLNLFQSAAFVITIGWLTATTAGHTKRITVQAFVLTGYCIGNIIAPQLWQSKYKPRNIVPWSIITFCYVFGALILIFMRFYLKRQNFIRDSKITNQVIVNKQKENENENEDKSVKAFMDLTDLENSDYRYVL</sequence>
<feature type="transmembrane region" description="Helical" evidence="7">
    <location>
        <begin position="328"/>
        <end position="351"/>
    </location>
</feature>
<keyword evidence="4 7" id="KW-1133">Transmembrane helix</keyword>
<proteinExistence type="predicted"/>
<dbReference type="SUPFAM" id="SSF103473">
    <property type="entry name" value="MFS general substrate transporter"/>
    <property type="match status" value="1"/>
</dbReference>
<gene>
    <name evidence="9" type="ORF">MELLADRAFT_45958</name>
</gene>
<dbReference type="OrthoDB" id="6730379at2759"/>
<dbReference type="KEGG" id="mlr:MELLADRAFT_45958"/>
<comment type="subcellular location">
    <subcellularLocation>
        <location evidence="1">Membrane</location>
        <topology evidence="1">Multi-pass membrane protein</topology>
    </subcellularLocation>
</comment>
<organism evidence="10">
    <name type="scientific">Melampsora larici-populina (strain 98AG31 / pathotype 3-4-7)</name>
    <name type="common">Poplar leaf rust fungus</name>
    <dbReference type="NCBI Taxonomy" id="747676"/>
    <lineage>
        <taxon>Eukaryota</taxon>
        <taxon>Fungi</taxon>
        <taxon>Dikarya</taxon>
        <taxon>Basidiomycota</taxon>
        <taxon>Pucciniomycotina</taxon>
        <taxon>Pucciniomycetes</taxon>
        <taxon>Pucciniales</taxon>
        <taxon>Melampsoraceae</taxon>
        <taxon>Melampsora</taxon>
    </lineage>
</organism>
<feature type="transmembrane region" description="Helical" evidence="7">
    <location>
        <begin position="161"/>
        <end position="181"/>
    </location>
</feature>
<dbReference type="eggNOG" id="KOG2533">
    <property type="taxonomic scope" value="Eukaryota"/>
</dbReference>
<dbReference type="PANTHER" id="PTHR43791:SF63">
    <property type="entry name" value="HIGH AFFINITY CYSTEINE TRANSPORTER"/>
    <property type="match status" value="1"/>
</dbReference>
<dbReference type="EMBL" id="GL883170">
    <property type="protein sequence ID" value="EGF98722.1"/>
    <property type="molecule type" value="Genomic_DNA"/>
</dbReference>
<evidence type="ECO:0000313" key="10">
    <source>
        <dbReference type="Proteomes" id="UP000001072"/>
    </source>
</evidence>
<evidence type="ECO:0000256" key="2">
    <source>
        <dbReference type="ARBA" id="ARBA00022448"/>
    </source>
</evidence>
<evidence type="ECO:0000256" key="1">
    <source>
        <dbReference type="ARBA" id="ARBA00004141"/>
    </source>
</evidence>
<feature type="region of interest" description="Disordered" evidence="6">
    <location>
        <begin position="1"/>
        <end position="22"/>
    </location>
</feature>
<feature type="transmembrane region" description="Helical" evidence="7">
    <location>
        <begin position="225"/>
        <end position="245"/>
    </location>
</feature>
<feature type="transmembrane region" description="Helical" evidence="7">
    <location>
        <begin position="418"/>
        <end position="437"/>
    </location>
</feature>
<dbReference type="GO" id="GO:0016020">
    <property type="term" value="C:membrane"/>
    <property type="evidence" value="ECO:0007669"/>
    <property type="project" value="UniProtKB-SubCell"/>
</dbReference>